<dbReference type="GeneID" id="23444664"/>
<dbReference type="AlphaFoldDB" id="A0A0A0SGM1"/>
<dbReference type="PATRIC" id="fig|1051646.9.peg.1594"/>
<dbReference type="RefSeq" id="WP_004749501.1">
    <property type="nucleotide sequence ID" value="NZ_CP009354.1"/>
</dbReference>
<dbReference type="Pfam" id="PF00534">
    <property type="entry name" value="Glycos_transf_1"/>
    <property type="match status" value="1"/>
</dbReference>
<dbReference type="eggNOG" id="COG0438">
    <property type="taxonomic scope" value="Bacteria"/>
</dbReference>
<dbReference type="SUPFAM" id="SSF53756">
    <property type="entry name" value="UDP-Glycosyltransferase/glycogen phosphorylase"/>
    <property type="match status" value="1"/>
</dbReference>
<dbReference type="EMBL" id="CP009354">
    <property type="protein sequence ID" value="AIW14147.1"/>
    <property type="molecule type" value="Genomic_DNA"/>
</dbReference>
<accession>A0A0A0SGM1</accession>
<proteinExistence type="predicted"/>
<dbReference type="CDD" id="cd03801">
    <property type="entry name" value="GT4_PimA-like"/>
    <property type="match status" value="1"/>
</dbReference>
<evidence type="ECO:0000313" key="2">
    <source>
        <dbReference type="EMBL" id="AIW14147.1"/>
    </source>
</evidence>
<dbReference type="Proteomes" id="UP000030071">
    <property type="component" value="Chromosome 1"/>
</dbReference>
<evidence type="ECO:0000259" key="1">
    <source>
        <dbReference type="Pfam" id="PF00534"/>
    </source>
</evidence>
<dbReference type="Gene3D" id="3.40.50.2000">
    <property type="entry name" value="Glycogen Phosphorylase B"/>
    <property type="match status" value="1"/>
</dbReference>
<name>A0A0A0SGM1_9VIBR</name>
<gene>
    <name evidence="2" type="ORF">IX91_08035</name>
</gene>
<dbReference type="STRING" id="1051646.IX91_08035"/>
<dbReference type="KEGG" id="vtu:IX91_08035"/>
<dbReference type="GO" id="GO:0016757">
    <property type="term" value="F:glycosyltransferase activity"/>
    <property type="evidence" value="ECO:0007669"/>
    <property type="project" value="InterPro"/>
</dbReference>
<protein>
    <submittedName>
        <fullName evidence="2">Glycosyl transferase</fullName>
    </submittedName>
</protein>
<dbReference type="PANTHER" id="PTHR12526">
    <property type="entry name" value="GLYCOSYLTRANSFERASE"/>
    <property type="match status" value="1"/>
</dbReference>
<keyword evidence="2" id="KW-0808">Transferase</keyword>
<dbReference type="GO" id="GO:1901135">
    <property type="term" value="P:carbohydrate derivative metabolic process"/>
    <property type="evidence" value="ECO:0007669"/>
    <property type="project" value="UniProtKB-ARBA"/>
</dbReference>
<sequence length="393" mass="43994">MASNKNKTLIFDPITFKGGSKIATSDALNVCRIASNEFIVLTVDPEFWKATEFYAKHNVTLRKVSAVSWLMKKHNGAFYWLNQLYLLLIMLKTLVMERGIAKIVGASGPGIDMPMYLLKAFLNIEVTQFIHGNVGLSRSIGYCLTIADAVFYLPSTRKSLKVALEAYLQHATKIEDTSALAESYLKSSSYQSFVNGIPAQRWPTECQKSVPICFWAASLLKWKGLDTLIEASKLAARCKPIALNVCFIRPVDTCLPVSVAPVLLKHTEWYEDPDNLDEIRSQSNIFVSTSCNEPFGLSILEALAAGMCVVIPQDGSFWDQQLTHNENCIKYQPNNADSLCDALLYATNDSQAFERCCTKARVVAEQYKAEYRYQRFAQHINGDIVTSMIRACD</sequence>
<dbReference type="InterPro" id="IPR001296">
    <property type="entry name" value="Glyco_trans_1"/>
</dbReference>
<reference evidence="2 3" key="1">
    <citation type="submission" date="2014-08" db="EMBL/GenBank/DDBJ databases">
        <title>First Complete Genome Sequence of the Shellfish Pathogen Vibrio tubiashii.</title>
        <authorList>
            <person name="Richards G.P."/>
            <person name="Needleman D.S."/>
            <person name="Watson M.A."/>
            <person name="Bono J.L."/>
        </authorList>
    </citation>
    <scope>NUCLEOTIDE SEQUENCE [LARGE SCALE GENOMIC DNA]</scope>
    <source>
        <strain evidence="2 3">ATCC 19109</strain>
    </source>
</reference>
<evidence type="ECO:0000313" key="3">
    <source>
        <dbReference type="Proteomes" id="UP000030071"/>
    </source>
</evidence>
<dbReference type="HOGENOM" id="CLU_712971_0_0_6"/>
<feature type="domain" description="Glycosyl transferase family 1" evidence="1">
    <location>
        <begin position="202"/>
        <end position="361"/>
    </location>
</feature>
<organism evidence="2 3">
    <name type="scientific">Vibrio tubiashii ATCC 19109</name>
    <dbReference type="NCBI Taxonomy" id="1051646"/>
    <lineage>
        <taxon>Bacteria</taxon>
        <taxon>Pseudomonadati</taxon>
        <taxon>Pseudomonadota</taxon>
        <taxon>Gammaproteobacteria</taxon>
        <taxon>Vibrionales</taxon>
        <taxon>Vibrionaceae</taxon>
        <taxon>Vibrio</taxon>
        <taxon>Vibrio oreintalis group</taxon>
    </lineage>
</organism>